<organism evidence="2 3">
    <name type="scientific">Blastomyces percursus</name>
    <dbReference type="NCBI Taxonomy" id="1658174"/>
    <lineage>
        <taxon>Eukaryota</taxon>
        <taxon>Fungi</taxon>
        <taxon>Dikarya</taxon>
        <taxon>Ascomycota</taxon>
        <taxon>Pezizomycotina</taxon>
        <taxon>Eurotiomycetes</taxon>
        <taxon>Eurotiomycetidae</taxon>
        <taxon>Onygenales</taxon>
        <taxon>Ajellomycetaceae</taxon>
        <taxon>Blastomyces</taxon>
    </lineage>
</organism>
<feature type="region of interest" description="Disordered" evidence="1">
    <location>
        <begin position="1"/>
        <end position="59"/>
    </location>
</feature>
<comment type="caution">
    <text evidence="2">The sequence shown here is derived from an EMBL/GenBank/DDBJ whole genome shotgun (WGS) entry which is preliminary data.</text>
</comment>
<evidence type="ECO:0000313" key="3">
    <source>
        <dbReference type="Proteomes" id="UP000242791"/>
    </source>
</evidence>
<dbReference type="EMBL" id="LGTZ01002723">
    <property type="protein sequence ID" value="OJD11589.1"/>
    <property type="molecule type" value="Genomic_DNA"/>
</dbReference>
<proteinExistence type="predicted"/>
<evidence type="ECO:0000313" key="2">
    <source>
        <dbReference type="EMBL" id="OJD11589.1"/>
    </source>
</evidence>
<dbReference type="VEuPathDB" id="FungiDB:ACJ73_09511"/>
<name>A0A1J9Q8S3_9EURO</name>
<reference evidence="2 3" key="1">
    <citation type="submission" date="2015-08" db="EMBL/GenBank/DDBJ databases">
        <title>Emmonsia species relationships and genome sequence.</title>
        <authorList>
            <person name="Cuomo C.A."/>
            <person name="Schwartz I.S."/>
            <person name="Kenyon C."/>
            <person name="De Hoog G.S."/>
            <person name="Govender N.P."/>
            <person name="Botha A."/>
            <person name="Moreno L."/>
            <person name="De Vries M."/>
            <person name="Munoz J.F."/>
            <person name="Stielow J.B."/>
        </authorList>
    </citation>
    <scope>NUCLEOTIDE SEQUENCE [LARGE SCALE GENOMIC DNA]</scope>
    <source>
        <strain evidence="2 3">EI222</strain>
    </source>
</reference>
<feature type="compositionally biased region" description="Basic and acidic residues" evidence="1">
    <location>
        <begin position="39"/>
        <end position="52"/>
    </location>
</feature>
<feature type="non-terminal residue" evidence="2">
    <location>
        <position position="1"/>
    </location>
</feature>
<protein>
    <submittedName>
        <fullName evidence="2">Uncharacterized protein</fullName>
    </submittedName>
</protein>
<keyword evidence="3" id="KW-1185">Reference proteome</keyword>
<feature type="compositionally biased region" description="Acidic residues" evidence="1">
    <location>
        <begin position="26"/>
        <end position="38"/>
    </location>
</feature>
<sequence length="59" mass="6971">EQEQEEEKGNRKECGWALVESQRDGCDEEDEDEEDEDEQKQRNEGRRCREEAVELVGVD</sequence>
<dbReference type="Proteomes" id="UP000242791">
    <property type="component" value="Unassembled WGS sequence"/>
</dbReference>
<dbReference type="AlphaFoldDB" id="A0A1J9Q8S3"/>
<gene>
    <name evidence="2" type="ORF">ACJ73_09511</name>
</gene>
<accession>A0A1J9Q8S3</accession>
<evidence type="ECO:0000256" key="1">
    <source>
        <dbReference type="SAM" id="MobiDB-lite"/>
    </source>
</evidence>